<comment type="subcellular location">
    <subcellularLocation>
        <location evidence="1">Secreted</location>
    </subcellularLocation>
</comment>
<feature type="compositionally biased region" description="Basic and acidic residues" evidence="5">
    <location>
        <begin position="241"/>
        <end position="255"/>
    </location>
</feature>
<gene>
    <name evidence="6" type="ORF">ABG768_006750</name>
</gene>
<evidence type="ECO:0000313" key="7">
    <source>
        <dbReference type="Proteomes" id="UP001479290"/>
    </source>
</evidence>
<dbReference type="Gene3D" id="1.20.1250.10">
    <property type="match status" value="2"/>
</dbReference>
<dbReference type="Proteomes" id="UP001479290">
    <property type="component" value="Unassembled WGS sequence"/>
</dbReference>
<dbReference type="GO" id="GO:0005125">
    <property type="term" value="F:cytokine activity"/>
    <property type="evidence" value="ECO:0007669"/>
    <property type="project" value="UniProtKB-KW"/>
</dbReference>
<comment type="caution">
    <text evidence="6">The sequence shown here is derived from an EMBL/GenBank/DDBJ whole genome shotgun (WGS) entry which is preliminary data.</text>
</comment>
<evidence type="ECO:0000256" key="2">
    <source>
        <dbReference type="ARBA" id="ARBA00007432"/>
    </source>
</evidence>
<keyword evidence="7" id="KW-1185">Reference proteome</keyword>
<proteinExistence type="inferred from homology"/>
<keyword evidence="3" id="KW-0202">Cytokine</keyword>
<evidence type="ECO:0000256" key="5">
    <source>
        <dbReference type="SAM" id="MobiDB-lite"/>
    </source>
</evidence>
<evidence type="ECO:0000313" key="6">
    <source>
        <dbReference type="EMBL" id="KAK9963577.1"/>
    </source>
</evidence>
<feature type="region of interest" description="Disordered" evidence="5">
    <location>
        <begin position="234"/>
        <end position="272"/>
    </location>
</feature>
<evidence type="ECO:0000256" key="4">
    <source>
        <dbReference type="ARBA" id="ARBA00022525"/>
    </source>
</evidence>
<dbReference type="GO" id="GO:0005615">
    <property type="term" value="C:extracellular space"/>
    <property type="evidence" value="ECO:0007669"/>
    <property type="project" value="UniProtKB-KW"/>
</dbReference>
<dbReference type="EMBL" id="JAWDJR010000014">
    <property type="protein sequence ID" value="KAK9963577.1"/>
    <property type="molecule type" value="Genomic_DNA"/>
</dbReference>
<dbReference type="PANTHER" id="PTHR21353">
    <property type="match status" value="1"/>
</dbReference>
<feature type="compositionally biased region" description="Basic and acidic residues" evidence="5">
    <location>
        <begin position="262"/>
        <end position="272"/>
    </location>
</feature>
<reference evidence="6 7" key="1">
    <citation type="submission" date="2024-05" db="EMBL/GenBank/DDBJ databases">
        <title>A high-quality chromosomal-level genome assembly of Topmouth culter (Culter alburnus).</title>
        <authorList>
            <person name="Zhao H."/>
        </authorList>
    </citation>
    <scope>NUCLEOTIDE SEQUENCE [LARGE SCALE GENOMIC DNA]</scope>
    <source>
        <strain evidence="6">CATC2023</strain>
        <tissue evidence="6">Muscle</tissue>
    </source>
</reference>
<keyword evidence="4" id="KW-0964">Secreted</keyword>
<dbReference type="AlphaFoldDB" id="A0AAW1ZTY5"/>
<dbReference type="GO" id="GO:0007166">
    <property type="term" value="P:cell surface receptor signaling pathway"/>
    <property type="evidence" value="ECO:0007669"/>
    <property type="project" value="TreeGrafter"/>
</dbReference>
<organism evidence="6 7">
    <name type="scientific">Culter alburnus</name>
    <name type="common">Topmouth culter</name>
    <dbReference type="NCBI Taxonomy" id="194366"/>
    <lineage>
        <taxon>Eukaryota</taxon>
        <taxon>Metazoa</taxon>
        <taxon>Chordata</taxon>
        <taxon>Craniata</taxon>
        <taxon>Vertebrata</taxon>
        <taxon>Euteleostomi</taxon>
        <taxon>Actinopterygii</taxon>
        <taxon>Neopterygii</taxon>
        <taxon>Teleostei</taxon>
        <taxon>Ostariophysi</taxon>
        <taxon>Cypriniformes</taxon>
        <taxon>Xenocyprididae</taxon>
        <taxon>Xenocypridinae</taxon>
        <taxon>Culter</taxon>
    </lineage>
</organism>
<dbReference type="InterPro" id="IPR010681">
    <property type="entry name" value="PRF/CT"/>
</dbReference>
<name>A0AAW1ZTY5_CULAL</name>
<protein>
    <recommendedName>
        <fullName evidence="8">Cardiotrophin-like cytokine factor 1</fullName>
    </recommendedName>
</protein>
<dbReference type="SUPFAM" id="SSF47266">
    <property type="entry name" value="4-helical cytokines"/>
    <property type="match status" value="1"/>
</dbReference>
<evidence type="ECO:0008006" key="8">
    <source>
        <dbReference type="Google" id="ProtNLM"/>
    </source>
</evidence>
<evidence type="ECO:0000256" key="1">
    <source>
        <dbReference type="ARBA" id="ARBA00004613"/>
    </source>
</evidence>
<dbReference type="InterPro" id="IPR009079">
    <property type="entry name" value="4_helix_cytokine-like_core"/>
</dbReference>
<evidence type="ECO:0000256" key="3">
    <source>
        <dbReference type="ARBA" id="ARBA00022514"/>
    </source>
</evidence>
<dbReference type="PANTHER" id="PTHR21353:SF7">
    <property type="entry name" value="CARDIOTROPHIN-LIKE CYTOKINE FACTOR 1"/>
    <property type="match status" value="1"/>
</dbReference>
<comment type="similarity">
    <text evidence="2">Belongs to the IL-6 superfamily.</text>
</comment>
<sequence>MSQRPMHLHFNPRKDADKTVGFWGGERERERERERVYKRVAVLMFLAAVLGCGQALDRTLILSNERSSIERTYELTKYLDHQLKEIRDTYLSYLGPPFSDPGFSPPRPNSSSLSVPSAATRVDLWRGLENGARLAQNQRAYSILLCAVRDLARSTLCPYLQSSLLHFCSGLSGLLGSISGLMNALGYTNLPPSTGYATAAQGYAPPMSSQFQGVSENSPAPLRSYVPRNKGIQTASGVREGTTRADLKRDRERERGRRGRRKEGESWVAKEEGEKEEGMERWGKRRRLLSMEEEKTLKLINNMNYTTLKVGDGYRKQPLLFSLPSLHPRRSSRSIPSPNAGLSPLSLLYQYGGPAAEVHTLLAAPVLSSHPAPNDFSRKVEGFWVLRELQSWLWRSAKDFTRLKKRLRA</sequence>
<accession>A0AAW1ZTY5</accession>